<dbReference type="SMART" id="SM01004">
    <property type="entry name" value="ALAD"/>
    <property type="match status" value="1"/>
</dbReference>
<gene>
    <name evidence="13" type="ORF">DFR35_0338</name>
</gene>
<evidence type="ECO:0000256" key="8">
    <source>
        <dbReference type="ARBA" id="ARBA00047651"/>
    </source>
</evidence>
<dbReference type="GO" id="GO:0005829">
    <property type="term" value="C:cytosol"/>
    <property type="evidence" value="ECO:0007669"/>
    <property type="project" value="TreeGrafter"/>
</dbReference>
<feature type="active site" description="Schiff-base intermediate with substrate" evidence="9">
    <location>
        <position position="205"/>
    </location>
</feature>
<dbReference type="GO" id="GO:0008270">
    <property type="term" value="F:zinc ion binding"/>
    <property type="evidence" value="ECO:0007669"/>
    <property type="project" value="TreeGrafter"/>
</dbReference>
<evidence type="ECO:0000313" key="14">
    <source>
        <dbReference type="Proteomes" id="UP000268908"/>
    </source>
</evidence>
<evidence type="ECO:0000313" key="13">
    <source>
        <dbReference type="EMBL" id="RLJ67788.1"/>
    </source>
</evidence>
<evidence type="ECO:0000256" key="5">
    <source>
        <dbReference type="ARBA" id="ARBA00023133"/>
    </source>
</evidence>
<keyword evidence="7 11" id="KW-0627">Porphyrin biosynthesis</keyword>
<dbReference type="Gene3D" id="3.20.20.70">
    <property type="entry name" value="Aldolase class I"/>
    <property type="match status" value="1"/>
</dbReference>
<dbReference type="PANTHER" id="PTHR11458">
    <property type="entry name" value="DELTA-AMINOLEVULINIC ACID DEHYDRATASE"/>
    <property type="match status" value="1"/>
</dbReference>
<dbReference type="InterPro" id="IPR001731">
    <property type="entry name" value="ALAD"/>
</dbReference>
<dbReference type="UniPathway" id="UPA00251">
    <property type="reaction ID" value="UER00318"/>
</dbReference>
<evidence type="ECO:0000256" key="4">
    <source>
        <dbReference type="ARBA" id="ARBA00020771"/>
    </source>
</evidence>
<dbReference type="PRINTS" id="PR00144">
    <property type="entry name" value="DALDHYDRTASE"/>
</dbReference>
<keyword evidence="10" id="KW-0479">Metal-binding</keyword>
<dbReference type="EMBL" id="RCCI01000004">
    <property type="protein sequence ID" value="RLJ67788.1"/>
    <property type="molecule type" value="Genomic_DNA"/>
</dbReference>
<accession>A0A497XMZ3</accession>
<dbReference type="SUPFAM" id="SSF51569">
    <property type="entry name" value="Aldolase"/>
    <property type="match status" value="1"/>
</dbReference>
<comment type="similarity">
    <text evidence="2 12">Belongs to the ALAD family.</text>
</comment>
<evidence type="ECO:0000256" key="10">
    <source>
        <dbReference type="PIRSR" id="PIRSR001415-5"/>
    </source>
</evidence>
<dbReference type="InterPro" id="IPR013785">
    <property type="entry name" value="Aldolase_TIM"/>
</dbReference>
<dbReference type="InterPro" id="IPR030656">
    <property type="entry name" value="ALAD_AS"/>
</dbReference>
<feature type="binding site" evidence="10">
    <location>
        <position position="245"/>
    </location>
    <ligand>
        <name>Mg(2+)</name>
        <dbReference type="ChEBI" id="CHEBI:18420"/>
    </ligand>
</feature>
<dbReference type="EC" id="4.2.1.24" evidence="3 11"/>
<dbReference type="OrthoDB" id="9805001at2"/>
<evidence type="ECO:0000256" key="2">
    <source>
        <dbReference type="ARBA" id="ARBA00008055"/>
    </source>
</evidence>
<comment type="pathway">
    <text evidence="1">Porphyrin-containing compound metabolism; protoporphyrin-IX biosynthesis; coproporphyrinogen-III from 5-aminolevulinate: step 1/4.</text>
</comment>
<dbReference type="Proteomes" id="UP000268908">
    <property type="component" value="Unassembled WGS sequence"/>
</dbReference>
<comment type="subunit">
    <text evidence="11">Homooctamer.</text>
</comment>
<dbReference type="PROSITE" id="PS00169">
    <property type="entry name" value="D_ALA_DEHYDRATASE"/>
    <property type="match status" value="1"/>
</dbReference>
<name>A0A497XMZ3_9PROT</name>
<dbReference type="FunFam" id="3.20.20.70:FF:000019">
    <property type="entry name" value="Delta-aminolevulinic acid dehydratase"/>
    <property type="match status" value="1"/>
</dbReference>
<dbReference type="PANTHER" id="PTHR11458:SF0">
    <property type="entry name" value="DELTA-AMINOLEVULINIC ACID DEHYDRATASE"/>
    <property type="match status" value="1"/>
</dbReference>
<sequence>MNPKGVFPSTRMRRMRRDDFSRRLMRENVLTPADFIYPVFVLEGKKKVEKVASMPGVERMTLDRLLPVAEKALKLGIPALALFPVIDAAKKSEGAEEAWNPKGLVPTVVAKLKREFPELGLITDVALDPYTCHGQDGLIDPRDPTGYVLNDETLAALEKQALCHARAGADVVAPSDMMDGRIGRIRTALDGEKLIHTRILAYSAKYASSFYGPFRDAVGSAGNLGKGNKYTYQMDPANTDEALREVALDIDEGADMIMVKPGMPYLDIVRRVKDEFGVPTYAYQVSGEYAMLKAAAANGWLSHDACMLEALLCFKRAGADGILTYFAIEAAEALRDE</sequence>
<dbReference type="CDD" id="cd04823">
    <property type="entry name" value="ALAD_PBGS_aspartate_rich"/>
    <property type="match status" value="1"/>
</dbReference>
<evidence type="ECO:0000256" key="3">
    <source>
        <dbReference type="ARBA" id="ARBA00012053"/>
    </source>
</evidence>
<comment type="caution">
    <text evidence="13">The sequence shown here is derived from an EMBL/GenBank/DDBJ whole genome shotgun (WGS) entry which is preliminary data.</text>
</comment>
<evidence type="ECO:0000256" key="11">
    <source>
        <dbReference type="RuleBase" id="RU000515"/>
    </source>
</evidence>
<dbReference type="GO" id="GO:0006782">
    <property type="term" value="P:protoporphyrinogen IX biosynthetic process"/>
    <property type="evidence" value="ECO:0007669"/>
    <property type="project" value="UniProtKB-UniPathway"/>
</dbReference>
<evidence type="ECO:0000256" key="7">
    <source>
        <dbReference type="ARBA" id="ARBA00023244"/>
    </source>
</evidence>
<evidence type="ECO:0000256" key="6">
    <source>
        <dbReference type="ARBA" id="ARBA00023239"/>
    </source>
</evidence>
<dbReference type="Pfam" id="PF00490">
    <property type="entry name" value="ALAD"/>
    <property type="match status" value="1"/>
</dbReference>
<evidence type="ECO:0000256" key="12">
    <source>
        <dbReference type="RuleBase" id="RU004161"/>
    </source>
</evidence>
<keyword evidence="6 11" id="KW-0456">Lyase</keyword>
<keyword evidence="14" id="KW-1185">Reference proteome</keyword>
<comment type="catalytic activity">
    <reaction evidence="8 11">
        <text>2 5-aminolevulinate = porphobilinogen + 2 H2O + H(+)</text>
        <dbReference type="Rhea" id="RHEA:24064"/>
        <dbReference type="ChEBI" id="CHEBI:15377"/>
        <dbReference type="ChEBI" id="CHEBI:15378"/>
        <dbReference type="ChEBI" id="CHEBI:58126"/>
        <dbReference type="ChEBI" id="CHEBI:356416"/>
        <dbReference type="EC" id="4.2.1.24"/>
    </reaction>
</comment>
<dbReference type="AlphaFoldDB" id="A0A497XMZ3"/>
<reference evidence="13 14" key="1">
    <citation type="submission" date="2018-10" db="EMBL/GenBank/DDBJ databases">
        <title>Genomic Encyclopedia of Type Strains, Phase IV (KMG-IV): sequencing the most valuable type-strain genomes for metagenomic binning, comparative biology and taxonomic classification.</title>
        <authorList>
            <person name="Goeker M."/>
        </authorList>
    </citation>
    <scope>NUCLEOTIDE SEQUENCE [LARGE SCALE GENOMIC DNA]</scope>
    <source>
        <strain evidence="13 14">DSM 26916</strain>
    </source>
</reference>
<feature type="active site" description="Schiff-base intermediate with substrate" evidence="9">
    <location>
        <position position="260"/>
    </location>
</feature>
<dbReference type="RefSeq" id="WP_121239750.1">
    <property type="nucleotide sequence ID" value="NZ_BHVV01000001.1"/>
</dbReference>
<evidence type="ECO:0000256" key="1">
    <source>
        <dbReference type="ARBA" id="ARBA00004694"/>
    </source>
</evidence>
<proteinExistence type="inferred from homology"/>
<dbReference type="GO" id="GO:0004655">
    <property type="term" value="F:porphobilinogen synthase activity"/>
    <property type="evidence" value="ECO:0007669"/>
    <property type="project" value="UniProtKB-EC"/>
</dbReference>
<keyword evidence="5" id="KW-0350">Heme biosynthesis</keyword>
<protein>
    <recommendedName>
        <fullName evidence="4 11">Delta-aminolevulinic acid dehydratase</fullName>
        <ecNumber evidence="3 11">4.2.1.24</ecNumber>
    </recommendedName>
</protein>
<evidence type="ECO:0000256" key="9">
    <source>
        <dbReference type="PIRSR" id="PIRSR001415-1"/>
    </source>
</evidence>
<dbReference type="PIRSF" id="PIRSF001415">
    <property type="entry name" value="Porphbilin_synth"/>
    <property type="match status" value="1"/>
</dbReference>
<organism evidence="13 14">
    <name type="scientific">Sulfurisoma sediminicola</name>
    <dbReference type="NCBI Taxonomy" id="1381557"/>
    <lineage>
        <taxon>Bacteria</taxon>
        <taxon>Pseudomonadati</taxon>
        <taxon>Pseudomonadota</taxon>
        <taxon>Betaproteobacteria</taxon>
        <taxon>Nitrosomonadales</taxon>
        <taxon>Sterolibacteriaceae</taxon>
        <taxon>Sulfurisoma</taxon>
    </lineage>
</organism>
<keyword evidence="10" id="KW-0460">Magnesium</keyword>
<dbReference type="NCBIfam" id="NF006762">
    <property type="entry name" value="PRK09283.1"/>
    <property type="match status" value="1"/>
</dbReference>